<feature type="compositionally biased region" description="Basic and acidic residues" evidence="1">
    <location>
        <begin position="134"/>
        <end position="145"/>
    </location>
</feature>
<dbReference type="Proteomes" id="UP001079430">
    <property type="component" value="Unassembled WGS sequence"/>
</dbReference>
<keyword evidence="3" id="KW-1185">Reference proteome</keyword>
<accession>A0ABT4K9Y6</accession>
<evidence type="ECO:0000313" key="3">
    <source>
        <dbReference type="Proteomes" id="UP001079430"/>
    </source>
</evidence>
<evidence type="ECO:0008006" key="4">
    <source>
        <dbReference type="Google" id="ProtNLM"/>
    </source>
</evidence>
<comment type="caution">
    <text evidence="2">The sequence shown here is derived from an EMBL/GenBank/DDBJ whole genome shotgun (WGS) entry which is preliminary data.</text>
</comment>
<proteinExistence type="predicted"/>
<feature type="compositionally biased region" description="Polar residues" evidence="1">
    <location>
        <begin position="147"/>
        <end position="159"/>
    </location>
</feature>
<evidence type="ECO:0000256" key="1">
    <source>
        <dbReference type="SAM" id="MobiDB-lite"/>
    </source>
</evidence>
<organism evidence="2 3">
    <name type="scientific">Sinorhizobium psoraleae</name>
    <dbReference type="NCBI Taxonomy" id="520838"/>
    <lineage>
        <taxon>Bacteria</taxon>
        <taxon>Pseudomonadati</taxon>
        <taxon>Pseudomonadota</taxon>
        <taxon>Alphaproteobacteria</taxon>
        <taxon>Hyphomicrobiales</taxon>
        <taxon>Rhizobiaceae</taxon>
        <taxon>Sinorhizobium/Ensifer group</taxon>
        <taxon>Sinorhizobium</taxon>
    </lineage>
</organism>
<protein>
    <recommendedName>
        <fullName evidence="4">RWP-RK domain-containing protein</fullName>
    </recommendedName>
</protein>
<dbReference type="EMBL" id="JAPVOI010000002">
    <property type="protein sequence ID" value="MCZ4088727.1"/>
    <property type="molecule type" value="Genomic_DNA"/>
</dbReference>
<evidence type="ECO:0000313" key="2">
    <source>
        <dbReference type="EMBL" id="MCZ4088727.1"/>
    </source>
</evidence>
<reference evidence="2" key="1">
    <citation type="submission" date="2022-10" db="EMBL/GenBank/DDBJ databases">
        <title>Whole genome sequencing of three plant growth promoting bacteria isolated from Vachellia tortilis subsp. raddiana in Morocco.</title>
        <authorList>
            <person name="Hnini M."/>
            <person name="Zouagui R."/>
            <person name="Zouagui H."/>
            <person name="Chemao Elfihri M.-W."/>
            <person name="Ibrahimi A."/>
            <person name="Sbabou L."/>
            <person name="Aurag J."/>
        </authorList>
    </citation>
    <scope>NUCLEOTIDE SEQUENCE</scope>
    <source>
        <strain evidence="2">LMR678</strain>
    </source>
</reference>
<feature type="region of interest" description="Disordered" evidence="1">
    <location>
        <begin position="98"/>
        <end position="159"/>
    </location>
</feature>
<name>A0ABT4K9Y6_9HYPH</name>
<dbReference type="RefSeq" id="WP_269274732.1">
    <property type="nucleotide sequence ID" value="NZ_JAPVOI010000002.1"/>
</dbReference>
<sequence length="159" mass="17546">MAEHIASHMSVLPYRVSIEIRTFAMQLTRLELYKRVCDSPLSKVAPDFGISGTALAAICKQYQVPYPGSGYWTRKSLGLPAELPTLPATSADIIEITPSVPKPRQKRPPEEAVRNTRAAAKRHRPARHPLLFGAEEHFRKTRDVKGASSSGPTRGSCQI</sequence>
<gene>
    <name evidence="2" type="ORF">O3W52_01000</name>
</gene>